<feature type="domain" description="Transcriptional regulator-like" evidence="2">
    <location>
        <begin position="8"/>
        <end position="65"/>
    </location>
</feature>
<dbReference type="Pfam" id="PF20109">
    <property type="entry name" value="Trans_reg_dom"/>
    <property type="match status" value="1"/>
</dbReference>
<feature type="region of interest" description="Disordered" evidence="1">
    <location>
        <begin position="64"/>
        <end position="95"/>
    </location>
</feature>
<feature type="compositionally biased region" description="Basic residues" evidence="1">
    <location>
        <begin position="84"/>
        <end position="95"/>
    </location>
</feature>
<dbReference type="Proteomes" id="UP000182312">
    <property type="component" value="Unassembled WGS sequence"/>
</dbReference>
<gene>
    <name evidence="3" type="ORF">SAMN04487972_12437</name>
</gene>
<proteinExistence type="predicted"/>
<accession>A0A1I0U619</accession>
<reference evidence="3 4" key="1">
    <citation type="submission" date="2016-10" db="EMBL/GenBank/DDBJ databases">
        <authorList>
            <person name="de Groot N.N."/>
        </authorList>
    </citation>
    <scope>NUCLEOTIDE SEQUENCE [LARGE SCALE GENOMIC DNA]</scope>
    <source>
        <strain evidence="3 4">CGMCC 1.6117</strain>
    </source>
</reference>
<protein>
    <recommendedName>
        <fullName evidence="2">Transcriptional regulator-like domain-containing protein</fullName>
    </recommendedName>
</protein>
<dbReference type="OrthoDB" id="8654520at2"/>
<dbReference type="EMBL" id="FOJO01000024">
    <property type="protein sequence ID" value="SFA59501.1"/>
    <property type="molecule type" value="Genomic_DNA"/>
</dbReference>
<dbReference type="RefSeq" id="WP_074948164.1">
    <property type="nucleotide sequence ID" value="NZ_FOJO01000024.1"/>
</dbReference>
<evidence type="ECO:0000256" key="1">
    <source>
        <dbReference type="SAM" id="MobiDB-lite"/>
    </source>
</evidence>
<evidence type="ECO:0000259" key="2">
    <source>
        <dbReference type="Pfam" id="PF20109"/>
    </source>
</evidence>
<evidence type="ECO:0000313" key="4">
    <source>
        <dbReference type="Proteomes" id="UP000182312"/>
    </source>
</evidence>
<dbReference type="AlphaFoldDB" id="A0A1I0U619"/>
<sequence>MTPDASIWRSSEYDHLDGLTASDLAWEWLRRNDAYDADFEASASARGMREPLTEGIQQRWGLRFPRRPTDTSAGSAGFLASTGGHKRCRAHRGAG</sequence>
<name>A0A1I0U619_9RHOB</name>
<evidence type="ECO:0000313" key="3">
    <source>
        <dbReference type="EMBL" id="SFA59501.1"/>
    </source>
</evidence>
<dbReference type="InterPro" id="IPR045465">
    <property type="entry name" value="Trans_reg_dom"/>
</dbReference>
<organism evidence="3 4">
    <name type="scientific">Paracoccus halophilus</name>
    <dbReference type="NCBI Taxonomy" id="376733"/>
    <lineage>
        <taxon>Bacteria</taxon>
        <taxon>Pseudomonadati</taxon>
        <taxon>Pseudomonadota</taxon>
        <taxon>Alphaproteobacteria</taxon>
        <taxon>Rhodobacterales</taxon>
        <taxon>Paracoccaceae</taxon>
        <taxon>Paracoccus</taxon>
    </lineage>
</organism>